<keyword evidence="1" id="KW-1133">Transmembrane helix</keyword>
<accession>A0A8W8JLS9</accession>
<protein>
    <submittedName>
        <fullName evidence="3">Uncharacterized protein</fullName>
    </submittedName>
</protein>
<keyword evidence="4" id="KW-1185">Reference proteome</keyword>
<organism evidence="3 4">
    <name type="scientific">Magallana gigas</name>
    <name type="common">Pacific oyster</name>
    <name type="synonym">Crassostrea gigas</name>
    <dbReference type="NCBI Taxonomy" id="29159"/>
    <lineage>
        <taxon>Eukaryota</taxon>
        <taxon>Metazoa</taxon>
        <taxon>Spiralia</taxon>
        <taxon>Lophotrochozoa</taxon>
        <taxon>Mollusca</taxon>
        <taxon>Bivalvia</taxon>
        <taxon>Autobranchia</taxon>
        <taxon>Pteriomorphia</taxon>
        <taxon>Ostreida</taxon>
        <taxon>Ostreoidea</taxon>
        <taxon>Ostreidae</taxon>
        <taxon>Magallana</taxon>
    </lineage>
</organism>
<evidence type="ECO:0000313" key="4">
    <source>
        <dbReference type="Proteomes" id="UP000005408"/>
    </source>
</evidence>
<evidence type="ECO:0000256" key="2">
    <source>
        <dbReference type="SAM" id="SignalP"/>
    </source>
</evidence>
<keyword evidence="1" id="KW-0472">Membrane</keyword>
<dbReference type="Proteomes" id="UP000005408">
    <property type="component" value="Unassembled WGS sequence"/>
</dbReference>
<sequence>MGKWNQRLSMEICIAIILFLTVKKIKAINYSCDETKKTVVIVDGCPNSAEKWREAAANKNCSANANQCTEPGKFVYHCVINAFVNQTLELCAYAQNIVSGYCTEYNERGNLIQSSIGTSCKTFNVKPCPTFYRSNEAYKYTGCYELVKPSTTIAVQTKSTTTQVTHIQTSTGKTRSIAIAGKASSNVSNRHGDIPENDDVMESPSGLLIPGIIIFSTFMIITACVLVIVTCKKNHTACFGKLKLNDDVDEEGAVIPSEGVPLTDKADDEIEMGDSVNLSIENLHLVQMETKEEKKVLVPSGQILEKGDGTSALFKVEEDDIPGKNTT</sequence>
<dbReference type="EnsemblMetazoa" id="G19224.1">
    <property type="protein sequence ID" value="G19224.1:cds"/>
    <property type="gene ID" value="G19224"/>
</dbReference>
<name>A0A8W8JLS9_MAGGI</name>
<feature type="chain" id="PRO_5036480692" evidence="2">
    <location>
        <begin position="28"/>
        <end position="327"/>
    </location>
</feature>
<evidence type="ECO:0000256" key="1">
    <source>
        <dbReference type="SAM" id="Phobius"/>
    </source>
</evidence>
<dbReference type="AlphaFoldDB" id="A0A8W8JLS9"/>
<keyword evidence="1" id="KW-0812">Transmembrane</keyword>
<keyword evidence="2" id="KW-0732">Signal</keyword>
<feature type="transmembrane region" description="Helical" evidence="1">
    <location>
        <begin position="207"/>
        <end position="231"/>
    </location>
</feature>
<evidence type="ECO:0000313" key="3">
    <source>
        <dbReference type="EnsemblMetazoa" id="G19224.1:cds"/>
    </source>
</evidence>
<reference evidence="3" key="1">
    <citation type="submission" date="2022-08" db="UniProtKB">
        <authorList>
            <consortium name="EnsemblMetazoa"/>
        </authorList>
    </citation>
    <scope>IDENTIFICATION</scope>
    <source>
        <strain evidence="3">05x7-T-G4-1.051#20</strain>
    </source>
</reference>
<proteinExistence type="predicted"/>
<feature type="signal peptide" evidence="2">
    <location>
        <begin position="1"/>
        <end position="27"/>
    </location>
</feature>